<dbReference type="SUPFAM" id="SSF54909">
    <property type="entry name" value="Dimeric alpha+beta barrel"/>
    <property type="match status" value="1"/>
</dbReference>
<sequence length="168" mass="18761">MAPQKELVLKLTSMRYLKEGVSEEQFHEHASKFHAPKAAEIQTRHGALRVAQYHTPSACRDMFKNKIPWAVRPGWLVDDHDVQISVWIRTADDMMAIVTDPDFQSLIAGDDDIVASDRATVVAGWEEVYVEDGKIVNVEDGKSVYPPFSQCIKVGDASNEVSTTGLNF</sequence>
<organism evidence="3 4">
    <name type="scientific">Corynespora cassiicola Philippines</name>
    <dbReference type="NCBI Taxonomy" id="1448308"/>
    <lineage>
        <taxon>Eukaryota</taxon>
        <taxon>Fungi</taxon>
        <taxon>Dikarya</taxon>
        <taxon>Ascomycota</taxon>
        <taxon>Pezizomycotina</taxon>
        <taxon>Dothideomycetes</taxon>
        <taxon>Pleosporomycetidae</taxon>
        <taxon>Pleosporales</taxon>
        <taxon>Corynesporascaceae</taxon>
        <taxon>Corynespora</taxon>
    </lineage>
</organism>
<feature type="domain" description="EthD" evidence="2">
    <location>
        <begin position="18"/>
        <end position="110"/>
    </location>
</feature>
<dbReference type="InterPro" id="IPR009799">
    <property type="entry name" value="EthD_dom"/>
</dbReference>
<dbReference type="EMBL" id="KZ678134">
    <property type="protein sequence ID" value="PSN67736.1"/>
    <property type="molecule type" value="Genomic_DNA"/>
</dbReference>
<proteinExistence type="inferred from homology"/>
<comment type="similarity">
    <text evidence="1">Belongs to the tpcK family.</text>
</comment>
<keyword evidence="4" id="KW-1185">Reference proteome</keyword>
<dbReference type="AlphaFoldDB" id="A0A2T2NR45"/>
<dbReference type="STRING" id="1448308.A0A2T2NR45"/>
<dbReference type="OrthoDB" id="3183782at2759"/>
<dbReference type="InterPro" id="IPR011008">
    <property type="entry name" value="Dimeric_a/b-barrel"/>
</dbReference>
<accession>A0A2T2NR45</accession>
<dbReference type="GO" id="GO:0016491">
    <property type="term" value="F:oxidoreductase activity"/>
    <property type="evidence" value="ECO:0007669"/>
    <property type="project" value="InterPro"/>
</dbReference>
<evidence type="ECO:0000259" key="2">
    <source>
        <dbReference type="Pfam" id="PF07110"/>
    </source>
</evidence>
<evidence type="ECO:0000256" key="1">
    <source>
        <dbReference type="ARBA" id="ARBA00005986"/>
    </source>
</evidence>
<reference evidence="3 4" key="1">
    <citation type="journal article" date="2018" name="Front. Microbiol.">
        <title>Genome-Wide Analysis of Corynespora cassiicola Leaf Fall Disease Putative Effectors.</title>
        <authorList>
            <person name="Lopez D."/>
            <person name="Ribeiro S."/>
            <person name="Label P."/>
            <person name="Fumanal B."/>
            <person name="Venisse J.S."/>
            <person name="Kohler A."/>
            <person name="de Oliveira R.R."/>
            <person name="Labutti K."/>
            <person name="Lipzen A."/>
            <person name="Lail K."/>
            <person name="Bauer D."/>
            <person name="Ohm R.A."/>
            <person name="Barry K.W."/>
            <person name="Spatafora J."/>
            <person name="Grigoriev I.V."/>
            <person name="Martin F.M."/>
            <person name="Pujade-Renaud V."/>
        </authorList>
    </citation>
    <scope>NUCLEOTIDE SEQUENCE [LARGE SCALE GENOMIC DNA]</scope>
    <source>
        <strain evidence="3 4">Philippines</strain>
    </source>
</reference>
<evidence type="ECO:0000313" key="3">
    <source>
        <dbReference type="EMBL" id="PSN67736.1"/>
    </source>
</evidence>
<dbReference type="Pfam" id="PF07110">
    <property type="entry name" value="EthD"/>
    <property type="match status" value="1"/>
</dbReference>
<name>A0A2T2NR45_CORCC</name>
<protein>
    <recommendedName>
        <fullName evidence="2">EthD domain-containing protein</fullName>
    </recommendedName>
</protein>
<dbReference type="Gene3D" id="3.30.70.100">
    <property type="match status" value="1"/>
</dbReference>
<evidence type="ECO:0000313" key="4">
    <source>
        <dbReference type="Proteomes" id="UP000240883"/>
    </source>
</evidence>
<gene>
    <name evidence="3" type="ORF">BS50DRAFT_675780</name>
</gene>
<dbReference type="Proteomes" id="UP000240883">
    <property type="component" value="Unassembled WGS sequence"/>
</dbReference>